<organism evidence="2 3">
    <name type="scientific">Albugo candida</name>
    <dbReference type="NCBI Taxonomy" id="65357"/>
    <lineage>
        <taxon>Eukaryota</taxon>
        <taxon>Sar</taxon>
        <taxon>Stramenopiles</taxon>
        <taxon>Oomycota</taxon>
        <taxon>Peronosporomycetes</taxon>
        <taxon>Albuginales</taxon>
        <taxon>Albuginaceae</taxon>
        <taxon>Albugo</taxon>
    </lineage>
</organism>
<keyword evidence="1" id="KW-0812">Transmembrane</keyword>
<proteinExistence type="predicted"/>
<comment type="caution">
    <text evidence="2">The sequence shown here is derived from an EMBL/GenBank/DDBJ whole genome shotgun (WGS) entry which is preliminary data.</text>
</comment>
<keyword evidence="3" id="KW-1185">Reference proteome</keyword>
<protein>
    <submittedName>
        <fullName evidence="2">Uncharacterized protein</fullName>
    </submittedName>
</protein>
<evidence type="ECO:0000313" key="3">
    <source>
        <dbReference type="Proteomes" id="UP000053237"/>
    </source>
</evidence>
<gene>
    <name evidence="2" type="ORF">BN9_007370</name>
</gene>
<keyword evidence="1" id="KW-0472">Membrane</keyword>
<dbReference type="InParanoid" id="A0A024G096"/>
<reference evidence="2 3" key="1">
    <citation type="submission" date="2012-05" db="EMBL/GenBank/DDBJ databases">
        <title>Recombination and specialization in a pathogen metapopulation.</title>
        <authorList>
            <person name="Gardiner A."/>
            <person name="Kemen E."/>
            <person name="Schultz-Larsen T."/>
            <person name="MacLean D."/>
            <person name="Van Oosterhout C."/>
            <person name="Jones J.D.G."/>
        </authorList>
    </citation>
    <scope>NUCLEOTIDE SEQUENCE [LARGE SCALE GENOMIC DNA]</scope>
    <source>
        <strain evidence="2 3">Ac Nc2</strain>
    </source>
</reference>
<keyword evidence="1" id="KW-1133">Transmembrane helix</keyword>
<evidence type="ECO:0000256" key="1">
    <source>
        <dbReference type="SAM" id="Phobius"/>
    </source>
</evidence>
<dbReference type="EMBL" id="CAIX01000004">
    <property type="protein sequence ID" value="CCI39953.1"/>
    <property type="molecule type" value="Genomic_DNA"/>
</dbReference>
<feature type="transmembrane region" description="Helical" evidence="1">
    <location>
        <begin position="19"/>
        <end position="36"/>
    </location>
</feature>
<evidence type="ECO:0000313" key="2">
    <source>
        <dbReference type="EMBL" id="CCI39953.1"/>
    </source>
</evidence>
<sequence length="131" mass="14849">MNHGRENGLPAAFMHLRSFWTHLGILTIYLVLYTGLHKLLVRSVVNLNEENAEKAPGTFSKSGTAIIYNLGRMLQDINAYPIYERFFLMQGDRVDNSALLETDIEVLQEDGEECNLRFSDGAFHDICVISL</sequence>
<dbReference type="Proteomes" id="UP000053237">
    <property type="component" value="Unassembled WGS sequence"/>
</dbReference>
<accession>A0A024G096</accession>
<name>A0A024G096_9STRA</name>
<dbReference type="AlphaFoldDB" id="A0A024G096"/>